<dbReference type="GO" id="GO:0003676">
    <property type="term" value="F:nucleic acid binding"/>
    <property type="evidence" value="ECO:0007669"/>
    <property type="project" value="InterPro"/>
</dbReference>
<dbReference type="InterPro" id="IPR002156">
    <property type="entry name" value="RNaseH_domain"/>
</dbReference>
<dbReference type="InParanoid" id="A0A2P5E7C0"/>
<evidence type="ECO:0000259" key="1">
    <source>
        <dbReference type="Pfam" id="PF13456"/>
    </source>
</evidence>
<evidence type="ECO:0000313" key="2">
    <source>
        <dbReference type="EMBL" id="PON81447.1"/>
    </source>
</evidence>
<dbReference type="Gene3D" id="3.30.420.10">
    <property type="entry name" value="Ribonuclease H-like superfamily/Ribonuclease H"/>
    <property type="match status" value="1"/>
</dbReference>
<dbReference type="PANTHER" id="PTHR47074:SF11">
    <property type="entry name" value="REVERSE TRANSCRIPTASE-LIKE PROTEIN"/>
    <property type="match status" value="1"/>
</dbReference>
<dbReference type="PANTHER" id="PTHR47074">
    <property type="entry name" value="BNAC02G40300D PROTEIN"/>
    <property type="match status" value="1"/>
</dbReference>
<dbReference type="Proteomes" id="UP000237000">
    <property type="component" value="Unassembled WGS sequence"/>
</dbReference>
<dbReference type="OrthoDB" id="1751350at2759"/>
<dbReference type="InterPro" id="IPR036397">
    <property type="entry name" value="RNaseH_sf"/>
</dbReference>
<name>A0A2P5E7C0_TREOI</name>
<keyword evidence="3" id="KW-1185">Reference proteome</keyword>
<feature type="domain" description="RNase H type-1" evidence="1">
    <location>
        <begin position="70"/>
        <end position="134"/>
    </location>
</feature>
<organism evidence="2 3">
    <name type="scientific">Trema orientale</name>
    <name type="common">Charcoal tree</name>
    <name type="synonym">Celtis orientalis</name>
    <dbReference type="NCBI Taxonomy" id="63057"/>
    <lineage>
        <taxon>Eukaryota</taxon>
        <taxon>Viridiplantae</taxon>
        <taxon>Streptophyta</taxon>
        <taxon>Embryophyta</taxon>
        <taxon>Tracheophyta</taxon>
        <taxon>Spermatophyta</taxon>
        <taxon>Magnoliopsida</taxon>
        <taxon>eudicotyledons</taxon>
        <taxon>Gunneridae</taxon>
        <taxon>Pentapetalae</taxon>
        <taxon>rosids</taxon>
        <taxon>fabids</taxon>
        <taxon>Rosales</taxon>
        <taxon>Cannabaceae</taxon>
        <taxon>Trema</taxon>
    </lineage>
</organism>
<dbReference type="EMBL" id="JXTC01000217">
    <property type="protein sequence ID" value="PON81447.1"/>
    <property type="molecule type" value="Genomic_DNA"/>
</dbReference>
<evidence type="ECO:0000313" key="3">
    <source>
        <dbReference type="Proteomes" id="UP000237000"/>
    </source>
</evidence>
<reference evidence="3" key="1">
    <citation type="submission" date="2016-06" db="EMBL/GenBank/DDBJ databases">
        <title>Parallel loss of symbiosis genes in relatives of nitrogen-fixing non-legume Parasponia.</title>
        <authorList>
            <person name="Van Velzen R."/>
            <person name="Holmer R."/>
            <person name="Bu F."/>
            <person name="Rutten L."/>
            <person name="Van Zeijl A."/>
            <person name="Liu W."/>
            <person name="Santuari L."/>
            <person name="Cao Q."/>
            <person name="Sharma T."/>
            <person name="Shen D."/>
            <person name="Roswanjaya Y."/>
            <person name="Wardhani T."/>
            <person name="Kalhor M.S."/>
            <person name="Jansen J."/>
            <person name="Van den Hoogen J."/>
            <person name="Gungor B."/>
            <person name="Hartog M."/>
            <person name="Hontelez J."/>
            <person name="Verver J."/>
            <person name="Yang W.-C."/>
            <person name="Schijlen E."/>
            <person name="Repin R."/>
            <person name="Schilthuizen M."/>
            <person name="Schranz E."/>
            <person name="Heidstra R."/>
            <person name="Miyata K."/>
            <person name="Fedorova E."/>
            <person name="Kohlen W."/>
            <person name="Bisseling T."/>
            <person name="Smit S."/>
            <person name="Geurts R."/>
        </authorList>
    </citation>
    <scope>NUCLEOTIDE SEQUENCE [LARGE SCALE GENOMIC DNA]</scope>
    <source>
        <strain evidence="3">cv. RG33-2</strain>
    </source>
</reference>
<dbReference type="AlphaFoldDB" id="A0A2P5E7C0"/>
<dbReference type="InterPro" id="IPR012337">
    <property type="entry name" value="RNaseH-like_sf"/>
</dbReference>
<gene>
    <name evidence="2" type="ORF">TorRG33x02_227980</name>
</gene>
<dbReference type="InterPro" id="IPR052929">
    <property type="entry name" value="RNase_H-like_EbsB-rel"/>
</dbReference>
<sequence>MKSKISKKDFELWCVVLWFIWRNRNLFVHKGKCKDLQVLLKDAALWWYEYEMQQSKLAVAPKTRGAYHYGIGIIIRDDIGMIVVAATRKVLGNFDVFLAEYFAIREGLQLCVDLNIGVSCVETDSSNVVDTIRSP</sequence>
<proteinExistence type="predicted"/>
<dbReference type="GO" id="GO:0004523">
    <property type="term" value="F:RNA-DNA hybrid ribonuclease activity"/>
    <property type="evidence" value="ECO:0007669"/>
    <property type="project" value="InterPro"/>
</dbReference>
<accession>A0A2P5E7C0</accession>
<protein>
    <submittedName>
        <fullName evidence="2">Ribonuclease H-like domain containing protein</fullName>
    </submittedName>
</protein>
<dbReference type="SUPFAM" id="SSF53098">
    <property type="entry name" value="Ribonuclease H-like"/>
    <property type="match status" value="1"/>
</dbReference>
<dbReference type="Pfam" id="PF13456">
    <property type="entry name" value="RVT_3"/>
    <property type="match status" value="1"/>
</dbReference>
<comment type="caution">
    <text evidence="2">The sequence shown here is derived from an EMBL/GenBank/DDBJ whole genome shotgun (WGS) entry which is preliminary data.</text>
</comment>